<dbReference type="AlphaFoldDB" id="E4ZQ10"/>
<dbReference type="InParanoid" id="E4ZQ10"/>
<name>E4ZQ10_LEPMJ</name>
<organism evidence="2">
    <name type="scientific">Leptosphaeria maculans (strain JN3 / isolate v23.1.3 / race Av1-4-5-6-7-8)</name>
    <name type="common">Blackleg fungus</name>
    <name type="synonym">Phoma lingam</name>
    <dbReference type="NCBI Taxonomy" id="985895"/>
    <lineage>
        <taxon>Eukaryota</taxon>
        <taxon>Fungi</taxon>
        <taxon>Dikarya</taxon>
        <taxon>Ascomycota</taxon>
        <taxon>Pezizomycotina</taxon>
        <taxon>Dothideomycetes</taxon>
        <taxon>Pleosporomycetidae</taxon>
        <taxon>Pleosporales</taxon>
        <taxon>Pleosporineae</taxon>
        <taxon>Leptosphaeriaceae</taxon>
        <taxon>Plenodomus</taxon>
        <taxon>Plenodomus lingam/Leptosphaeria maculans species complex</taxon>
    </lineage>
</organism>
<proteinExistence type="predicted"/>
<evidence type="ECO:0000313" key="1">
    <source>
        <dbReference type="EMBL" id="CBX93545.1"/>
    </source>
</evidence>
<protein>
    <submittedName>
        <fullName evidence="1">Predicted protein</fullName>
    </submittedName>
</protein>
<gene>
    <name evidence="1" type="ORF">LEMA_uP044460.1</name>
</gene>
<evidence type="ECO:0000313" key="2">
    <source>
        <dbReference type="Proteomes" id="UP000002668"/>
    </source>
</evidence>
<keyword evidence="2" id="KW-1185">Reference proteome</keyword>
<dbReference type="VEuPathDB" id="FungiDB:LEMA_uP044460.1"/>
<dbReference type="EMBL" id="FP929105">
    <property type="protein sequence ID" value="CBX93545.1"/>
    <property type="molecule type" value="Genomic_DNA"/>
</dbReference>
<accession>E4ZQ10</accession>
<reference evidence="2" key="1">
    <citation type="journal article" date="2011" name="Nat. Commun.">
        <title>Effector diversification within compartments of the Leptosphaeria maculans genome affected by Repeat-Induced Point mutations.</title>
        <authorList>
            <person name="Rouxel T."/>
            <person name="Grandaubert J."/>
            <person name="Hane J.K."/>
            <person name="Hoede C."/>
            <person name="van de Wouw A.P."/>
            <person name="Couloux A."/>
            <person name="Dominguez V."/>
            <person name="Anthouard V."/>
            <person name="Bally P."/>
            <person name="Bourras S."/>
            <person name="Cozijnsen A.J."/>
            <person name="Ciuffetti L.M."/>
            <person name="Degrave A."/>
            <person name="Dilmaghani A."/>
            <person name="Duret L."/>
            <person name="Fudal I."/>
            <person name="Goodwin S.B."/>
            <person name="Gout L."/>
            <person name="Glaser N."/>
            <person name="Linglin J."/>
            <person name="Kema G.H.J."/>
            <person name="Lapalu N."/>
            <person name="Lawrence C.B."/>
            <person name="May K."/>
            <person name="Meyer M."/>
            <person name="Ollivier B."/>
            <person name="Poulain J."/>
            <person name="Schoch C.L."/>
            <person name="Simon A."/>
            <person name="Spatafora J.W."/>
            <person name="Stachowiak A."/>
            <person name="Turgeon B.G."/>
            <person name="Tyler B.M."/>
            <person name="Vincent D."/>
            <person name="Weissenbach J."/>
            <person name="Amselem J."/>
            <person name="Quesneville H."/>
            <person name="Oliver R.P."/>
            <person name="Wincker P."/>
            <person name="Balesdent M.-H."/>
            <person name="Howlett B.J."/>
        </authorList>
    </citation>
    <scope>NUCLEOTIDE SEQUENCE [LARGE SCALE GENOMIC DNA]</scope>
    <source>
        <strain evidence="2">JN3 / isolate v23.1.3 / race Av1-4-5-6-7-8</strain>
    </source>
</reference>
<sequence length="59" mass="6530">MASQDLEHVLTSASILKYSCHECAHGQKAPLETLVSPPPLPFNLGYCLSHHYSRPLRLA</sequence>
<dbReference type="HOGENOM" id="CLU_2961220_0_0_1"/>
<dbReference type="Proteomes" id="UP000002668">
    <property type="component" value="Genome"/>
</dbReference>